<evidence type="ECO:0000313" key="2">
    <source>
        <dbReference type="EMBL" id="MBI6652298.1"/>
    </source>
</evidence>
<sequence length="132" mass="15480">GKTIIEKKFWINNNFNDKRLDDLEDEPFTFEHVKTSNDVQIQQSPLPTVNLNEAMAKIEAQFNRMRLNPDEIILPSNKFSSEVNTTFEIDGWNEEPDFKEWENGSSVPHRAMSNYSGPYKEWPGEDYSEFDE</sequence>
<name>A0ABS0VL86_PSEVE</name>
<comment type="caution">
    <text evidence="2">The sequence shown here is derived from an EMBL/GenBank/DDBJ whole genome shotgun (WGS) entry which is preliminary data.</text>
</comment>
<evidence type="ECO:0000313" key="3">
    <source>
        <dbReference type="Proteomes" id="UP000614123"/>
    </source>
</evidence>
<accession>A0ABS0VL86</accession>
<dbReference type="RefSeq" id="WP_198731721.1">
    <property type="nucleotide sequence ID" value="NZ_JAEILD010000141.1"/>
</dbReference>
<organism evidence="2 3">
    <name type="scientific">Pseudomonas veronii</name>
    <dbReference type="NCBI Taxonomy" id="76761"/>
    <lineage>
        <taxon>Bacteria</taxon>
        <taxon>Pseudomonadati</taxon>
        <taxon>Pseudomonadota</taxon>
        <taxon>Gammaproteobacteria</taxon>
        <taxon>Pseudomonadales</taxon>
        <taxon>Pseudomonadaceae</taxon>
        <taxon>Pseudomonas</taxon>
    </lineage>
</organism>
<feature type="non-terminal residue" evidence="2">
    <location>
        <position position="1"/>
    </location>
</feature>
<dbReference type="EMBL" id="JAEILD010000141">
    <property type="protein sequence ID" value="MBI6652298.1"/>
    <property type="molecule type" value="Genomic_DNA"/>
</dbReference>
<gene>
    <name evidence="2" type="ORF">YA0849_25225</name>
</gene>
<protein>
    <submittedName>
        <fullName evidence="2">Uncharacterized protein</fullName>
    </submittedName>
</protein>
<proteinExistence type="predicted"/>
<feature type="region of interest" description="Disordered" evidence="1">
    <location>
        <begin position="102"/>
        <end position="132"/>
    </location>
</feature>
<keyword evidence="3" id="KW-1185">Reference proteome</keyword>
<dbReference type="Proteomes" id="UP000614123">
    <property type="component" value="Unassembled WGS sequence"/>
</dbReference>
<reference evidence="2 3" key="1">
    <citation type="submission" date="2020-12" db="EMBL/GenBank/DDBJ databases">
        <title>Comparative genomic insights into the epidemiology and virulence of plant pathogenic Pseudomonads from Turkey.</title>
        <authorList>
            <person name="Dillon M."/>
            <person name="Ruiz-Bedoya T."/>
            <person name="Bendalovic-Torma C."/>
            <person name="Guttman K.M."/>
            <person name="Kwak H."/>
            <person name="Middleton M.A."/>
            <person name="Wang P.W."/>
            <person name="Horuz S."/>
            <person name="Aysan Y."/>
            <person name="Guttman D.S."/>
        </authorList>
    </citation>
    <scope>NUCLEOTIDE SEQUENCE [LARGE SCALE GENOMIC DNA]</scope>
    <source>
        <strain evidence="2 3">S4_EA_3a</strain>
    </source>
</reference>
<evidence type="ECO:0000256" key="1">
    <source>
        <dbReference type="SAM" id="MobiDB-lite"/>
    </source>
</evidence>